<dbReference type="GO" id="GO:0043190">
    <property type="term" value="C:ATP-binding cassette (ABC) transporter complex"/>
    <property type="evidence" value="ECO:0007669"/>
    <property type="project" value="TreeGrafter"/>
</dbReference>
<feature type="transmembrane region" description="Helical" evidence="6">
    <location>
        <begin position="94"/>
        <end position="112"/>
    </location>
</feature>
<dbReference type="GO" id="GO:0015920">
    <property type="term" value="P:lipopolysaccharide transport"/>
    <property type="evidence" value="ECO:0007669"/>
    <property type="project" value="TreeGrafter"/>
</dbReference>
<protein>
    <submittedName>
        <fullName evidence="7">Lipopolysaccharide export system permease protein</fullName>
    </submittedName>
</protein>
<evidence type="ECO:0000256" key="2">
    <source>
        <dbReference type="ARBA" id="ARBA00022475"/>
    </source>
</evidence>
<dbReference type="OrthoDB" id="5372305at2"/>
<feature type="transmembrane region" description="Helical" evidence="6">
    <location>
        <begin position="285"/>
        <end position="307"/>
    </location>
</feature>
<keyword evidence="2" id="KW-1003">Cell membrane</keyword>
<dbReference type="PANTHER" id="PTHR33529:SF6">
    <property type="entry name" value="YJGP_YJGQ FAMILY PERMEASE"/>
    <property type="match status" value="1"/>
</dbReference>
<keyword evidence="4 6" id="KW-1133">Transmembrane helix</keyword>
<keyword evidence="8" id="KW-1185">Reference proteome</keyword>
<dbReference type="Proteomes" id="UP000217944">
    <property type="component" value="Unassembled WGS sequence"/>
</dbReference>
<feature type="transmembrane region" description="Helical" evidence="6">
    <location>
        <begin position="14"/>
        <end position="34"/>
    </location>
</feature>
<evidence type="ECO:0000256" key="1">
    <source>
        <dbReference type="ARBA" id="ARBA00004651"/>
    </source>
</evidence>
<evidence type="ECO:0000256" key="6">
    <source>
        <dbReference type="SAM" id="Phobius"/>
    </source>
</evidence>
<evidence type="ECO:0000313" key="7">
    <source>
        <dbReference type="EMBL" id="GAX87499.1"/>
    </source>
</evidence>
<keyword evidence="3 6" id="KW-0812">Transmembrane</keyword>
<evidence type="ECO:0000256" key="4">
    <source>
        <dbReference type="ARBA" id="ARBA00022989"/>
    </source>
</evidence>
<feature type="transmembrane region" description="Helical" evidence="6">
    <location>
        <begin position="46"/>
        <end position="74"/>
    </location>
</feature>
<organism evidence="7 8">
    <name type="scientific">Lebetimonas natsushimae</name>
    <dbReference type="NCBI Taxonomy" id="1936991"/>
    <lineage>
        <taxon>Bacteria</taxon>
        <taxon>Pseudomonadati</taxon>
        <taxon>Campylobacterota</taxon>
        <taxon>Epsilonproteobacteria</taxon>
        <taxon>Nautiliales</taxon>
        <taxon>Nautiliaceae</taxon>
        <taxon>Lebetimonas</taxon>
    </lineage>
</organism>
<accession>A0A292YDQ0</accession>
<feature type="transmembrane region" description="Helical" evidence="6">
    <location>
        <begin position="251"/>
        <end position="273"/>
    </location>
</feature>
<name>A0A292YDQ0_9BACT</name>
<dbReference type="RefSeq" id="WP_096258782.1">
    <property type="nucleotide sequence ID" value="NZ_BDME01000001.1"/>
</dbReference>
<dbReference type="InterPro" id="IPR005495">
    <property type="entry name" value="LptG/LptF_permease"/>
</dbReference>
<evidence type="ECO:0000256" key="5">
    <source>
        <dbReference type="ARBA" id="ARBA00023136"/>
    </source>
</evidence>
<dbReference type="Pfam" id="PF03739">
    <property type="entry name" value="LptF_LptG"/>
    <property type="match status" value="1"/>
</dbReference>
<dbReference type="AlphaFoldDB" id="A0A292YDQ0"/>
<evidence type="ECO:0000313" key="8">
    <source>
        <dbReference type="Proteomes" id="UP000217944"/>
    </source>
</evidence>
<dbReference type="PANTHER" id="PTHR33529">
    <property type="entry name" value="SLR0882 PROTEIN-RELATED"/>
    <property type="match status" value="1"/>
</dbReference>
<dbReference type="EMBL" id="BDME01000001">
    <property type="protein sequence ID" value="GAX87499.1"/>
    <property type="molecule type" value="Genomic_DNA"/>
</dbReference>
<keyword evidence="5 6" id="KW-0472">Membrane</keyword>
<comment type="caution">
    <text evidence="7">The sequence shown here is derived from an EMBL/GenBank/DDBJ whole genome shotgun (WGS) entry which is preliminary data.</text>
</comment>
<comment type="subcellular location">
    <subcellularLocation>
        <location evidence="1">Cell membrane</location>
        <topology evidence="1">Multi-pass membrane protein</topology>
    </subcellularLocation>
</comment>
<gene>
    <name evidence="7" type="ORF">LNAT_P0795</name>
</gene>
<proteinExistence type="predicted"/>
<evidence type="ECO:0000256" key="3">
    <source>
        <dbReference type="ARBA" id="ARBA00022692"/>
    </source>
</evidence>
<feature type="transmembrane region" description="Helical" evidence="6">
    <location>
        <begin position="314"/>
        <end position="335"/>
    </location>
</feature>
<reference evidence="7 8" key="1">
    <citation type="journal article" date="2017" name="Syst. Appl. Microbiol.">
        <title>Lebetimonas natsushimae sp. nov., a novel strictly anaerobic, moderately thermophilic chemoautotroph isolated from a deep-sea hydrothermal vent polychaete nest in the Mid-Okinawa Trough.</title>
        <authorList>
            <person name="Nagata R."/>
            <person name="Takaki Y."/>
            <person name="Tame A."/>
            <person name="Nunoura T."/>
            <person name="Muto H."/>
            <person name="Mino S."/>
            <person name="Sawayama S."/>
            <person name="Takai K."/>
            <person name="Nakagawa S."/>
        </authorList>
    </citation>
    <scope>NUCLEOTIDE SEQUENCE [LARGE SCALE GENOMIC DNA]</scope>
    <source>
        <strain evidence="7 8">HS1857</strain>
    </source>
</reference>
<sequence>MYFVYLLKKYIKNFFIFLFSLSFLYLLIDIIANFSKLPNSSNLQILYSVYVLGYSFENFYPLALIFSFLYSIYYLIKYNYMVSFYSLGFSKRKILFPFLFLAFIVYLLFLVLDNTNYVYLNQKAKNIISSKKIKKENLFLKHKNNIVYIKELKPLLKKAIGLKIFVLNNMELKKIINIKEAIYQNNVWNGTDVTIITINNDKMNVKKLHNLSVLKNFEPLVLSNLKRLDSLSIKDALLAIKIFKDIKLNKIIAVLLYKILTPLSIILLLIYFMYISPIHQRISNISVFMIKSIFFVIFIWGINLLIYKFVKQGVLSPFVLFLPLLFIVILDFYVIKKENL</sequence>